<dbReference type="InterPro" id="IPR039223">
    <property type="entry name" value="AATF/Bfr2"/>
</dbReference>
<organism evidence="5 6">
    <name type="scientific">Wuchereria bancrofti</name>
    <dbReference type="NCBI Taxonomy" id="6293"/>
    <lineage>
        <taxon>Eukaryota</taxon>
        <taxon>Metazoa</taxon>
        <taxon>Ecdysozoa</taxon>
        <taxon>Nematoda</taxon>
        <taxon>Chromadorea</taxon>
        <taxon>Rhabditida</taxon>
        <taxon>Spirurina</taxon>
        <taxon>Spiruromorpha</taxon>
        <taxon>Filarioidea</taxon>
        <taxon>Onchocercidae</taxon>
        <taxon>Wuchereria</taxon>
    </lineage>
</organism>
<dbReference type="AlphaFoldDB" id="A0AAF5PJI4"/>
<dbReference type="GO" id="GO:0006357">
    <property type="term" value="P:regulation of transcription by RNA polymerase II"/>
    <property type="evidence" value="ECO:0007669"/>
    <property type="project" value="TreeGrafter"/>
</dbReference>
<dbReference type="InterPro" id="IPR012617">
    <property type="entry name" value="AATF_C"/>
</dbReference>
<accession>A0AAF5PJI4</accession>
<reference evidence="6" key="3">
    <citation type="submission" date="2024-02" db="UniProtKB">
        <authorList>
            <consortium name="WormBaseParasite"/>
        </authorList>
    </citation>
    <scope>IDENTIFICATION</scope>
    <source>
        <strain evidence="6">pt0022</strain>
    </source>
</reference>
<dbReference type="InterPro" id="IPR025160">
    <property type="entry name" value="AATF"/>
</dbReference>
<dbReference type="Pfam" id="PF08164">
    <property type="entry name" value="TRAUB"/>
    <property type="match status" value="1"/>
</dbReference>
<comment type="similarity">
    <text evidence="1">Belongs to the AATF family.</text>
</comment>
<evidence type="ECO:0000313" key="6">
    <source>
        <dbReference type="WBParaSite" id="mrna-Wban_01570"/>
    </source>
</evidence>
<evidence type="ECO:0000259" key="4">
    <source>
        <dbReference type="Pfam" id="PF13339"/>
    </source>
</evidence>
<protein>
    <submittedName>
        <fullName evidence="6">Uncharacterized protein</fullName>
    </submittedName>
</protein>
<feature type="compositionally biased region" description="Polar residues" evidence="2">
    <location>
        <begin position="100"/>
        <end position="117"/>
    </location>
</feature>
<dbReference type="PANTHER" id="PTHR15565">
    <property type="entry name" value="AATF PROTEIN APOPTOSIS ANTAGONIZING TRANSCRIPTION FACTOR"/>
    <property type="match status" value="1"/>
</dbReference>
<feature type="domain" description="AATF leucine zipper-containing" evidence="4">
    <location>
        <begin position="119"/>
        <end position="283"/>
    </location>
</feature>
<sequence length="390" mass="45043">MASLVKQFIDSLDGQVCFYFLDSEAIWLRDERYVGQKVSLKNVFTGDSISDLAHMRLDATTEINENPDDFRTDDLENEEDSSDSNSVGNKREDSKHSQSKNENVAANGVITISNGTQRGKAESVQKQLMSWDRLMQLHILSHAALRTFIQLPRDQLAKKLLQSARVDTKKNCIIEQLNEIFTTVEDKLLKSAKQTKGLSDDNFENSDDEEFESLIDCNEEDDSAIESDTKESERDFDMCLSNASITYDNETVNPKLKELTKEYEKRHERFTAFRSTLSKWDERATLNTIGIIKKRRKISVKMKRHDVNRMEAMKAFNNWFQNNHDAEIFDDDDFYQQLLKEPIERRSTNVIDLAEMSRKVDTKASKGRKIQYVVIPKLINFFPSMAEKAT</sequence>
<feature type="domain" description="Apoptosis-antagonizing transcription factor C-terminal" evidence="3">
    <location>
        <begin position="335"/>
        <end position="386"/>
    </location>
</feature>
<feature type="region of interest" description="Disordered" evidence="2">
    <location>
        <begin position="63"/>
        <end position="118"/>
    </location>
</feature>
<reference evidence="5" key="1">
    <citation type="submission" date="2015-03" db="EMBL/GenBank/DDBJ databases">
        <title>Wuchereria bancrofti Genome Sequencing Papua New Guinea Strain.</title>
        <authorList>
            <person name="Small S.T."/>
            <person name="Serre D."/>
            <person name="Zimmerman P.A."/>
        </authorList>
    </citation>
    <scope>NUCLEOTIDE SEQUENCE [LARGE SCALE GENOMIC DNA]</scope>
    <source>
        <strain evidence="5">pt0022</strain>
    </source>
</reference>
<dbReference type="PANTHER" id="PTHR15565:SF0">
    <property type="entry name" value="PROTEIN AATF"/>
    <property type="match status" value="1"/>
</dbReference>
<proteinExistence type="inferred from homology"/>
<evidence type="ECO:0000259" key="3">
    <source>
        <dbReference type="Pfam" id="PF08164"/>
    </source>
</evidence>
<evidence type="ECO:0000256" key="2">
    <source>
        <dbReference type="SAM" id="MobiDB-lite"/>
    </source>
</evidence>
<evidence type="ECO:0000256" key="1">
    <source>
        <dbReference type="ARBA" id="ARBA00008966"/>
    </source>
</evidence>
<dbReference type="WBParaSite" id="mrna-Wban_01570">
    <property type="protein sequence ID" value="mrna-Wban_01570"/>
    <property type="gene ID" value="Wban_01570"/>
</dbReference>
<reference evidence="5" key="2">
    <citation type="journal article" date="2016" name="Mol. Ecol.">
        <title>Population genomics of the filarial nematode parasite Wuchereria bancrofti from mosquitoes.</title>
        <authorList>
            <person name="Small S.T."/>
            <person name="Reimer L.J."/>
            <person name="Tisch D.J."/>
            <person name="King C.L."/>
            <person name="Christensen B.M."/>
            <person name="Siba P.M."/>
            <person name="Kazura J.W."/>
            <person name="Serre D."/>
            <person name="Zimmerman P.A."/>
        </authorList>
    </citation>
    <scope>NUCLEOTIDE SEQUENCE</scope>
    <source>
        <strain evidence="5">pt0022</strain>
    </source>
</reference>
<evidence type="ECO:0000313" key="5">
    <source>
        <dbReference type="Proteomes" id="UP000093561"/>
    </source>
</evidence>
<dbReference type="Proteomes" id="UP000093561">
    <property type="component" value="Unassembled WGS sequence"/>
</dbReference>
<name>A0AAF5PJI4_WUCBA</name>
<dbReference type="GO" id="GO:0005730">
    <property type="term" value="C:nucleolus"/>
    <property type="evidence" value="ECO:0007669"/>
    <property type="project" value="TreeGrafter"/>
</dbReference>
<dbReference type="Pfam" id="PF13339">
    <property type="entry name" value="AATF-Che1"/>
    <property type="match status" value="1"/>
</dbReference>